<evidence type="ECO:0000256" key="3">
    <source>
        <dbReference type="ARBA" id="ARBA00022475"/>
    </source>
</evidence>
<dbReference type="InterPro" id="IPR010290">
    <property type="entry name" value="TM_effector"/>
</dbReference>
<feature type="transmembrane region" description="Helical" evidence="7">
    <location>
        <begin position="309"/>
        <end position="332"/>
    </location>
</feature>
<comment type="subcellular location">
    <subcellularLocation>
        <location evidence="1">Cell inner membrane</location>
        <topology evidence="1">Multi-pass membrane protein</topology>
    </subcellularLocation>
</comment>
<dbReference type="PANTHER" id="PTHR23513:SF9">
    <property type="entry name" value="ENTEROBACTIN EXPORTER ENTS"/>
    <property type="match status" value="1"/>
</dbReference>
<dbReference type="PROSITE" id="PS50850">
    <property type="entry name" value="MFS"/>
    <property type="match status" value="1"/>
</dbReference>
<keyword evidence="4 7" id="KW-0812">Transmembrane</keyword>
<evidence type="ECO:0000256" key="4">
    <source>
        <dbReference type="ARBA" id="ARBA00022692"/>
    </source>
</evidence>
<reference evidence="9 10" key="1">
    <citation type="submission" date="2021-08" db="EMBL/GenBank/DDBJ databases">
        <title>Nocardioides bacterium WL0053 sp. nov., isolated from the sediment.</title>
        <authorList>
            <person name="Wang L."/>
            <person name="Zhang D."/>
            <person name="Zhang A."/>
        </authorList>
    </citation>
    <scope>NUCLEOTIDE SEQUENCE [LARGE SCALE GENOMIC DNA]</scope>
    <source>
        <strain evidence="9 10">WL0053</strain>
    </source>
</reference>
<keyword evidence="10" id="KW-1185">Reference proteome</keyword>
<name>A0ABS7RIP2_9ACTN</name>
<evidence type="ECO:0000256" key="1">
    <source>
        <dbReference type="ARBA" id="ARBA00004429"/>
    </source>
</evidence>
<feature type="domain" description="Major facilitator superfamily (MFS) profile" evidence="8">
    <location>
        <begin position="233"/>
        <end position="441"/>
    </location>
</feature>
<evidence type="ECO:0000313" key="9">
    <source>
        <dbReference type="EMBL" id="MBY9073943.1"/>
    </source>
</evidence>
<dbReference type="SUPFAM" id="SSF103473">
    <property type="entry name" value="MFS general substrate transporter"/>
    <property type="match status" value="1"/>
</dbReference>
<feature type="transmembrane region" description="Helical" evidence="7">
    <location>
        <begin position="184"/>
        <end position="212"/>
    </location>
</feature>
<feature type="transmembrane region" description="Helical" evidence="7">
    <location>
        <begin position="68"/>
        <end position="88"/>
    </location>
</feature>
<dbReference type="CDD" id="cd06173">
    <property type="entry name" value="MFS_MefA_like"/>
    <property type="match status" value="1"/>
</dbReference>
<evidence type="ECO:0000256" key="2">
    <source>
        <dbReference type="ARBA" id="ARBA00022448"/>
    </source>
</evidence>
<dbReference type="Gene3D" id="1.20.1250.20">
    <property type="entry name" value="MFS general substrate transporter like domains"/>
    <property type="match status" value="1"/>
</dbReference>
<dbReference type="PANTHER" id="PTHR23513">
    <property type="entry name" value="INTEGRAL MEMBRANE EFFLUX PROTEIN-RELATED"/>
    <property type="match status" value="1"/>
</dbReference>
<proteinExistence type="predicted"/>
<keyword evidence="2" id="KW-0813">Transport</keyword>
<evidence type="ECO:0000259" key="8">
    <source>
        <dbReference type="PROSITE" id="PS50850"/>
    </source>
</evidence>
<dbReference type="InterPro" id="IPR020846">
    <property type="entry name" value="MFS_dom"/>
</dbReference>
<evidence type="ECO:0000313" key="10">
    <source>
        <dbReference type="Proteomes" id="UP000754710"/>
    </source>
</evidence>
<dbReference type="InterPro" id="IPR036259">
    <property type="entry name" value="MFS_trans_sf"/>
</dbReference>
<feature type="transmembrane region" description="Helical" evidence="7">
    <location>
        <begin position="395"/>
        <end position="414"/>
    </location>
</feature>
<accession>A0ABS7RIP2</accession>
<evidence type="ECO:0000256" key="7">
    <source>
        <dbReference type="SAM" id="Phobius"/>
    </source>
</evidence>
<feature type="transmembrane region" description="Helical" evidence="7">
    <location>
        <begin position="37"/>
        <end position="56"/>
    </location>
</feature>
<gene>
    <name evidence="9" type="ORF">K1X13_03815</name>
</gene>
<sequence length="441" mass="46788">MAAACPVWHHLRVTWRERVAGLRVDTTPLRQSRDFRLLFWAGTVFYLGGMVTYVALPYQLYTLTGSNFAVGALGIVELVPLVVFGLYGGALADHVDRRRMLVLAGAAQVVLTGLLAVNAFLPDPRAWPIYVLGALLAAAQSLQRPSKEALEPRTVEHGQIMAASALSSLGVQVGLLAGPAVGGVLLAAFGVGWCFVVNVAALLVATALFAALRPYPVTDRSNPPSLRGIAEGVGYALRRRDLLGTYVVDMVAMFLAMPTVLYPALVEDVFDQPALLGLLYSVGTIGSLLATLTSGWTRHVHHHGRAVMVAAMAWGAAVAAAGVAPSIVWVLVLLTLAGAADMISGIFRSTVWNQTIPDHMRGRLAGIEMLSYSLGPLGGQARAGLVADAWTVRGSIASGGLLCVVGVGAVGLWLRDFWAYDERTDEHAVRERELRAGQPAG</sequence>
<dbReference type="Pfam" id="PF05977">
    <property type="entry name" value="MFS_3"/>
    <property type="match status" value="1"/>
</dbReference>
<keyword evidence="3" id="KW-1003">Cell membrane</keyword>
<dbReference type="EMBL" id="JAIEZQ010000001">
    <property type="protein sequence ID" value="MBY9073943.1"/>
    <property type="molecule type" value="Genomic_DNA"/>
</dbReference>
<organism evidence="9 10">
    <name type="scientific">Nocardioides jiangsuensis</name>
    <dbReference type="NCBI Taxonomy" id="2866161"/>
    <lineage>
        <taxon>Bacteria</taxon>
        <taxon>Bacillati</taxon>
        <taxon>Actinomycetota</taxon>
        <taxon>Actinomycetes</taxon>
        <taxon>Propionibacteriales</taxon>
        <taxon>Nocardioidaceae</taxon>
        <taxon>Nocardioides</taxon>
    </lineage>
</organism>
<keyword evidence="5 7" id="KW-1133">Transmembrane helix</keyword>
<keyword evidence="6 7" id="KW-0472">Membrane</keyword>
<protein>
    <submittedName>
        <fullName evidence="9">MFS transporter</fullName>
    </submittedName>
</protein>
<feature type="transmembrane region" description="Helical" evidence="7">
    <location>
        <begin position="246"/>
        <end position="265"/>
    </location>
</feature>
<feature type="transmembrane region" description="Helical" evidence="7">
    <location>
        <begin position="100"/>
        <end position="121"/>
    </location>
</feature>
<comment type="caution">
    <text evidence="9">The sequence shown here is derived from an EMBL/GenBank/DDBJ whole genome shotgun (WGS) entry which is preliminary data.</text>
</comment>
<feature type="transmembrane region" description="Helical" evidence="7">
    <location>
        <begin position="277"/>
        <end position="297"/>
    </location>
</feature>
<evidence type="ECO:0000256" key="6">
    <source>
        <dbReference type="ARBA" id="ARBA00023136"/>
    </source>
</evidence>
<evidence type="ECO:0000256" key="5">
    <source>
        <dbReference type="ARBA" id="ARBA00022989"/>
    </source>
</evidence>
<dbReference type="Proteomes" id="UP000754710">
    <property type="component" value="Unassembled WGS sequence"/>
</dbReference>